<evidence type="ECO:0000313" key="6">
    <source>
        <dbReference type="Proteomes" id="UP001500842"/>
    </source>
</evidence>
<evidence type="ECO:0000259" key="4">
    <source>
        <dbReference type="Pfam" id="PF06441"/>
    </source>
</evidence>
<dbReference type="GO" id="GO:0016787">
    <property type="term" value="F:hydrolase activity"/>
    <property type="evidence" value="ECO:0007669"/>
    <property type="project" value="UniProtKB-KW"/>
</dbReference>
<evidence type="ECO:0000256" key="3">
    <source>
        <dbReference type="ARBA" id="ARBA00022801"/>
    </source>
</evidence>
<gene>
    <name evidence="5" type="ORF">GCM10009788_14220</name>
</gene>
<dbReference type="InterPro" id="IPR016292">
    <property type="entry name" value="Epoxide_hydrolase"/>
</dbReference>
<evidence type="ECO:0000256" key="2">
    <source>
        <dbReference type="ARBA" id="ARBA00022797"/>
    </source>
</evidence>
<reference evidence="5 6" key="1">
    <citation type="journal article" date="2019" name="Int. J. Syst. Evol. Microbiol.">
        <title>The Global Catalogue of Microorganisms (GCM) 10K type strain sequencing project: providing services to taxonomists for standard genome sequencing and annotation.</title>
        <authorList>
            <consortium name="The Broad Institute Genomics Platform"/>
            <consortium name="The Broad Institute Genome Sequencing Center for Infectious Disease"/>
            <person name="Wu L."/>
            <person name="Ma J."/>
        </authorList>
    </citation>
    <scope>NUCLEOTIDE SEQUENCE [LARGE SCALE GENOMIC DNA]</scope>
    <source>
        <strain evidence="5 6">JCM 14942</strain>
    </source>
</reference>
<protein>
    <submittedName>
        <fullName evidence="5">Epoxide hydrolase</fullName>
    </submittedName>
</protein>
<dbReference type="InterPro" id="IPR010497">
    <property type="entry name" value="Epoxide_hydro_N"/>
</dbReference>
<keyword evidence="3 5" id="KW-0378">Hydrolase</keyword>
<keyword evidence="2" id="KW-0058">Aromatic hydrocarbons catabolism</keyword>
<proteinExistence type="inferred from homology"/>
<dbReference type="PANTHER" id="PTHR21661:SF35">
    <property type="entry name" value="EPOXIDE HYDROLASE"/>
    <property type="match status" value="1"/>
</dbReference>
<dbReference type="InterPro" id="IPR000639">
    <property type="entry name" value="Epox_hydrolase-like"/>
</dbReference>
<dbReference type="RefSeq" id="WP_141004273.1">
    <property type="nucleotide sequence ID" value="NZ_BAAAOR010000011.1"/>
</dbReference>
<dbReference type="InterPro" id="IPR029058">
    <property type="entry name" value="AB_hydrolase_fold"/>
</dbReference>
<dbReference type="Pfam" id="PF06441">
    <property type="entry name" value="EHN"/>
    <property type="match status" value="1"/>
</dbReference>
<name>A0ABN2A449_9ACTN</name>
<dbReference type="PRINTS" id="PR00412">
    <property type="entry name" value="EPOXHYDRLASE"/>
</dbReference>
<sequence>MTTRPGGIRDFVLRVGDDALEDVADRIRRFRRPTGCHGDSWAHGTSTDYLDELVEHWRTTYDWRAAEERINQLPQFVLDSSAGPLHFVHLRSGRPDAIPLILSHGWPWTFLDYSRLLETLSAAGPDEQAFDLVVPSLPGFCLSAAAAGPNWWETADLWVELMDALGYDRFGAVGGDWGAWVTAQLGHRHPHRLLGIHLFDAARLEVWGTARPWDLFEPARAALDPEELATFLEFERKAASHVTVHVLDPLTLSHALTDSPAGLCSWLVERRHAWTDCGGDLETVYTKDDLITTTMLYWLTDSVASSLCFYPAATERPWRPEPGTGTRVITAPTALSTFAHHARRPGPWVEEYYDLRWRAAHERGGHFSPWERPAQVAADLRASFAIFTGR</sequence>
<comment type="similarity">
    <text evidence="1">Belongs to the peptidase S33 family.</text>
</comment>
<keyword evidence="6" id="KW-1185">Reference proteome</keyword>
<dbReference type="PIRSF" id="PIRSF001112">
    <property type="entry name" value="Epoxide_hydrolase"/>
    <property type="match status" value="1"/>
</dbReference>
<dbReference type="Gene3D" id="3.40.50.1820">
    <property type="entry name" value="alpha/beta hydrolase"/>
    <property type="match status" value="1"/>
</dbReference>
<organism evidence="5 6">
    <name type="scientific">Nocardioides humi</name>
    <dbReference type="NCBI Taxonomy" id="449461"/>
    <lineage>
        <taxon>Bacteria</taxon>
        <taxon>Bacillati</taxon>
        <taxon>Actinomycetota</taxon>
        <taxon>Actinomycetes</taxon>
        <taxon>Propionibacteriales</taxon>
        <taxon>Nocardioidaceae</taxon>
        <taxon>Nocardioides</taxon>
    </lineage>
</organism>
<dbReference type="EMBL" id="BAAAOR010000011">
    <property type="protein sequence ID" value="GAA1511005.1"/>
    <property type="molecule type" value="Genomic_DNA"/>
</dbReference>
<comment type="caution">
    <text evidence="5">The sequence shown here is derived from an EMBL/GenBank/DDBJ whole genome shotgun (WGS) entry which is preliminary data.</text>
</comment>
<dbReference type="SUPFAM" id="SSF53474">
    <property type="entry name" value="alpha/beta-Hydrolases"/>
    <property type="match status" value="1"/>
</dbReference>
<accession>A0ABN2A449</accession>
<feature type="domain" description="Epoxide hydrolase N-terminal" evidence="4">
    <location>
        <begin position="8"/>
        <end position="112"/>
    </location>
</feature>
<evidence type="ECO:0000256" key="1">
    <source>
        <dbReference type="ARBA" id="ARBA00010088"/>
    </source>
</evidence>
<dbReference type="PANTHER" id="PTHR21661">
    <property type="entry name" value="EPOXIDE HYDROLASE 1-RELATED"/>
    <property type="match status" value="1"/>
</dbReference>
<dbReference type="Proteomes" id="UP001500842">
    <property type="component" value="Unassembled WGS sequence"/>
</dbReference>
<evidence type="ECO:0000313" key="5">
    <source>
        <dbReference type="EMBL" id="GAA1511005.1"/>
    </source>
</evidence>